<keyword evidence="8" id="KW-0805">Transcription regulation</keyword>
<feature type="compositionally biased region" description="Polar residues" evidence="13">
    <location>
        <begin position="9"/>
        <end position="27"/>
    </location>
</feature>
<comment type="function">
    <text evidence="12">Transcription termination factor. Binds to a 28 bp region within the tRNA(Leu(uur)) gene at a position immediately adjacent to and downstream of the 16S rRNA gene; this region comprises a tridecamer sequence critical for directing accurate termination. Binds DNA along the major grove and promotes DNA bending and partial unwinding. Promotes base flipping. Transcription termination activity appears to be polarized with highest specificity for transcripts initiated on the light strand.</text>
</comment>
<dbReference type="Proteomes" id="UP001176940">
    <property type="component" value="Unassembled WGS sequence"/>
</dbReference>
<evidence type="ECO:0000256" key="9">
    <source>
        <dbReference type="ARBA" id="ARBA00023125"/>
    </source>
</evidence>
<evidence type="ECO:0000256" key="2">
    <source>
        <dbReference type="ARBA" id="ARBA00007692"/>
    </source>
</evidence>
<dbReference type="InterPro" id="IPR038538">
    <property type="entry name" value="MTERF_sf"/>
</dbReference>
<comment type="similarity">
    <text evidence="2">Belongs to the mTERF family.</text>
</comment>
<organism evidence="14 15">
    <name type="scientific">Ranitomeya imitator</name>
    <name type="common">mimic poison frog</name>
    <dbReference type="NCBI Taxonomy" id="111125"/>
    <lineage>
        <taxon>Eukaryota</taxon>
        <taxon>Metazoa</taxon>
        <taxon>Chordata</taxon>
        <taxon>Craniata</taxon>
        <taxon>Vertebrata</taxon>
        <taxon>Euteleostomi</taxon>
        <taxon>Amphibia</taxon>
        <taxon>Batrachia</taxon>
        <taxon>Anura</taxon>
        <taxon>Neobatrachia</taxon>
        <taxon>Hyloidea</taxon>
        <taxon>Dendrobatidae</taxon>
        <taxon>Dendrobatinae</taxon>
        <taxon>Ranitomeya</taxon>
    </lineage>
</organism>
<keyword evidence="10" id="KW-0496">Mitochondrion</keyword>
<dbReference type="EMBL" id="CAUEEQ010005557">
    <property type="protein sequence ID" value="CAJ0929079.1"/>
    <property type="molecule type" value="Genomic_DNA"/>
</dbReference>
<keyword evidence="6" id="KW-0677">Repeat</keyword>
<evidence type="ECO:0000256" key="6">
    <source>
        <dbReference type="ARBA" id="ARBA00022737"/>
    </source>
</evidence>
<sequence length="501" mass="56319">MATRLKLPQESSNDSFKRSQITPQQHPKNCRPHLPQLSSCEALVKNITHEAHGWESLEEYQHAEAPLPPTMAMKLLIHITGNFVTCLRSTRKVKAAVSCVLHVPDIPPVRFCSQQLLHDEAKVPIENLDLVTSLEKMGVDLTRVRKRHPVLLKNTSTHEQNLKQFLTEKGADAKMVASIISRYPHAITRDLEILEKMWDVWKGVLESDMTILSVAQRSPESFFRTSNTGNFAKNIRYLQSLGLPPKVLSQLMVKSPRTFANSVDLNKQNVEYLLGLCTKLGGKDPREFVRELISRNIYILTKSTNRIQNNIEKIKSLMKLDDRALLLWIQGDGSPIVSLSYTYFENNYRNAQAILLSLGCTEAEISLYIFTCPKLLLVTPTMFANKIKLLMQCGVDVKEILNNPNILAFHINNLKSRIKQLKDSGYDFRSSGLGVLQLGQAKFSSKLERLRSLGALQTFPPAGSPASSLGCHLIAGALDLCHDAGRSYSQEQSTGLYYFCE</sequence>
<evidence type="ECO:0000256" key="5">
    <source>
        <dbReference type="ARBA" id="ARBA00022553"/>
    </source>
</evidence>
<evidence type="ECO:0000256" key="12">
    <source>
        <dbReference type="ARBA" id="ARBA00037520"/>
    </source>
</evidence>
<evidence type="ECO:0000256" key="13">
    <source>
        <dbReference type="SAM" id="MobiDB-lite"/>
    </source>
</evidence>
<dbReference type="Pfam" id="PF02536">
    <property type="entry name" value="mTERF"/>
    <property type="match status" value="1"/>
</dbReference>
<dbReference type="InterPro" id="IPR003690">
    <property type="entry name" value="MTERF"/>
</dbReference>
<evidence type="ECO:0000256" key="10">
    <source>
        <dbReference type="ARBA" id="ARBA00023128"/>
    </source>
</evidence>
<keyword evidence="15" id="KW-1185">Reference proteome</keyword>
<comment type="subcellular location">
    <subcellularLocation>
        <location evidence="1">Mitochondrion</location>
    </subcellularLocation>
</comment>
<evidence type="ECO:0000256" key="11">
    <source>
        <dbReference type="ARBA" id="ARBA00023163"/>
    </source>
</evidence>
<protein>
    <submittedName>
        <fullName evidence="14">Uncharacterized protein</fullName>
    </submittedName>
</protein>
<evidence type="ECO:0000256" key="1">
    <source>
        <dbReference type="ARBA" id="ARBA00004173"/>
    </source>
</evidence>
<feature type="region of interest" description="Disordered" evidence="13">
    <location>
        <begin position="1"/>
        <end position="32"/>
    </location>
</feature>
<keyword evidence="7" id="KW-0809">Transit peptide</keyword>
<proteinExistence type="inferred from homology"/>
<keyword evidence="4" id="KW-0806">Transcription termination</keyword>
<keyword evidence="11" id="KW-0804">Transcription</keyword>
<comment type="subunit">
    <text evidence="3">Monomer.</text>
</comment>
<dbReference type="PANTHER" id="PTHR15437">
    <property type="entry name" value="TRANSCRIPTION TERMINATION FACTOR, MITOCHONDRIAL"/>
    <property type="match status" value="1"/>
</dbReference>
<evidence type="ECO:0000256" key="7">
    <source>
        <dbReference type="ARBA" id="ARBA00022946"/>
    </source>
</evidence>
<evidence type="ECO:0000256" key="8">
    <source>
        <dbReference type="ARBA" id="ARBA00023015"/>
    </source>
</evidence>
<evidence type="ECO:0000313" key="14">
    <source>
        <dbReference type="EMBL" id="CAJ0929079.1"/>
    </source>
</evidence>
<accession>A0ABN9KZ25</accession>
<keyword evidence="9" id="KW-0238">DNA-binding</keyword>
<dbReference type="Gene3D" id="1.25.70.10">
    <property type="entry name" value="Transcription termination factor 3, mitochondrial"/>
    <property type="match status" value="1"/>
</dbReference>
<keyword evidence="5" id="KW-0597">Phosphoprotein</keyword>
<dbReference type="SMART" id="SM00733">
    <property type="entry name" value="Mterf"/>
    <property type="match status" value="5"/>
</dbReference>
<reference evidence="14" key="1">
    <citation type="submission" date="2023-07" db="EMBL/GenBank/DDBJ databases">
        <authorList>
            <person name="Stuckert A."/>
        </authorList>
    </citation>
    <scope>NUCLEOTIDE SEQUENCE</scope>
</reference>
<gene>
    <name evidence="14" type="ORF">RIMI_LOCUS3645346</name>
</gene>
<comment type="caution">
    <text evidence="14">The sequence shown here is derived from an EMBL/GenBank/DDBJ whole genome shotgun (WGS) entry which is preliminary data.</text>
</comment>
<name>A0ABN9KZ25_9NEOB</name>
<dbReference type="PANTHER" id="PTHR15437:SF2">
    <property type="entry name" value="TRANSCRIPTION TERMINATION FACTOR 1, MITOCHONDRIAL"/>
    <property type="match status" value="1"/>
</dbReference>
<evidence type="ECO:0000256" key="4">
    <source>
        <dbReference type="ARBA" id="ARBA00022472"/>
    </source>
</evidence>
<evidence type="ECO:0000256" key="3">
    <source>
        <dbReference type="ARBA" id="ARBA00011245"/>
    </source>
</evidence>
<evidence type="ECO:0000313" key="15">
    <source>
        <dbReference type="Proteomes" id="UP001176940"/>
    </source>
</evidence>